<organism evidence="2 3">
    <name type="scientific">Enhygromyxa salina</name>
    <dbReference type="NCBI Taxonomy" id="215803"/>
    <lineage>
        <taxon>Bacteria</taxon>
        <taxon>Pseudomonadati</taxon>
        <taxon>Myxococcota</taxon>
        <taxon>Polyangia</taxon>
        <taxon>Nannocystales</taxon>
        <taxon>Nannocystaceae</taxon>
        <taxon>Enhygromyxa</taxon>
    </lineage>
</organism>
<dbReference type="EMBL" id="JMCC02000063">
    <property type="protein sequence ID" value="KIG14910.1"/>
    <property type="molecule type" value="Genomic_DNA"/>
</dbReference>
<dbReference type="Proteomes" id="UP000031599">
    <property type="component" value="Unassembled WGS sequence"/>
</dbReference>
<protein>
    <recommendedName>
        <fullName evidence="4">DUF4331 domain-containing protein</fullName>
    </recommendedName>
</protein>
<name>A0A0C2CZ42_9BACT</name>
<dbReference type="Pfam" id="PF14224">
    <property type="entry name" value="DUF4331"/>
    <property type="match status" value="2"/>
</dbReference>
<reference evidence="2 3" key="1">
    <citation type="submission" date="2014-12" db="EMBL/GenBank/DDBJ databases">
        <title>Genome assembly of Enhygromyxa salina DSM 15201.</title>
        <authorList>
            <person name="Sharma G."/>
            <person name="Subramanian S."/>
        </authorList>
    </citation>
    <scope>NUCLEOTIDE SEQUENCE [LARGE SCALE GENOMIC DNA]</scope>
    <source>
        <strain evidence="2 3">DSM 15201</strain>
    </source>
</reference>
<proteinExistence type="predicted"/>
<comment type="caution">
    <text evidence="2">The sequence shown here is derived from an EMBL/GenBank/DDBJ whole genome shotgun (WGS) entry which is preliminary data.</text>
</comment>
<keyword evidence="1" id="KW-0732">Signal</keyword>
<dbReference type="InterPro" id="IPR025566">
    <property type="entry name" value="DUF4331"/>
</dbReference>
<feature type="chain" id="PRO_5002147052" description="DUF4331 domain-containing protein" evidence="1">
    <location>
        <begin position="23"/>
        <end position="203"/>
    </location>
</feature>
<evidence type="ECO:0000313" key="2">
    <source>
        <dbReference type="EMBL" id="KIG14910.1"/>
    </source>
</evidence>
<evidence type="ECO:0008006" key="4">
    <source>
        <dbReference type="Google" id="ProtNLM"/>
    </source>
</evidence>
<evidence type="ECO:0000313" key="3">
    <source>
        <dbReference type="Proteomes" id="UP000031599"/>
    </source>
</evidence>
<accession>A0A0C2CZ42</accession>
<sequence length="203" mass="21400">MKVVAALGFAAAMLLVNDGVQAADHTEAPGTQADPPADITDFYAWEAPDDKLVAVVNFAGKTEAGADPTYDTQVLYGIHIDNDGDNIADIDIWCRFGTNMAEDLWGIQCLNVPGAADTDTNGEVDGVIDGGNGTKIFAGPRDDPFFFDLQGYLETLDSGTLSFDPTRDSFAGTNVTSIVIEMDALAAAGEGTTLQIWATTGRL</sequence>
<dbReference type="AlphaFoldDB" id="A0A0C2CZ42"/>
<gene>
    <name evidence="2" type="ORF">DB30_06212</name>
</gene>
<evidence type="ECO:0000256" key="1">
    <source>
        <dbReference type="SAM" id="SignalP"/>
    </source>
</evidence>
<feature type="signal peptide" evidence="1">
    <location>
        <begin position="1"/>
        <end position="22"/>
    </location>
</feature>